<dbReference type="GO" id="GO:0005886">
    <property type="term" value="C:plasma membrane"/>
    <property type="evidence" value="ECO:0007669"/>
    <property type="project" value="UniProtKB-SubCell"/>
</dbReference>
<dbReference type="PANTHER" id="PTHR43386">
    <property type="entry name" value="OLIGOPEPTIDE TRANSPORT SYSTEM PERMEASE PROTEIN APPC"/>
    <property type="match status" value="1"/>
</dbReference>
<dbReference type="SUPFAM" id="SSF161098">
    <property type="entry name" value="MetI-like"/>
    <property type="match status" value="1"/>
</dbReference>
<keyword evidence="6 7" id="KW-0472">Membrane</keyword>
<feature type="domain" description="ABC transmembrane type-1" evidence="8">
    <location>
        <begin position="78"/>
        <end position="266"/>
    </location>
</feature>
<keyword evidence="4 7" id="KW-0812">Transmembrane</keyword>
<dbReference type="Pfam" id="PF00528">
    <property type="entry name" value="BPD_transp_1"/>
    <property type="match status" value="1"/>
</dbReference>
<dbReference type="GO" id="GO:0055085">
    <property type="term" value="P:transmembrane transport"/>
    <property type="evidence" value="ECO:0007669"/>
    <property type="project" value="InterPro"/>
</dbReference>
<keyword evidence="2 7" id="KW-0813">Transport</keyword>
<keyword evidence="3" id="KW-1003">Cell membrane</keyword>
<dbReference type="PANTHER" id="PTHR43386:SF25">
    <property type="entry name" value="PEPTIDE ABC TRANSPORTER PERMEASE PROTEIN"/>
    <property type="match status" value="1"/>
</dbReference>
<accession>A0A5C4LBR5</accession>
<dbReference type="AlphaFoldDB" id="A0A5C4LBR5"/>
<dbReference type="CDD" id="cd06261">
    <property type="entry name" value="TM_PBP2"/>
    <property type="match status" value="1"/>
</dbReference>
<dbReference type="PROSITE" id="PS50928">
    <property type="entry name" value="ABC_TM1"/>
    <property type="match status" value="1"/>
</dbReference>
<reference evidence="9 10" key="1">
    <citation type="submission" date="2019-06" db="EMBL/GenBank/DDBJ databases">
        <title>Genome of Methylobacterium sp. 17Sr1-39.</title>
        <authorList>
            <person name="Seo T."/>
        </authorList>
    </citation>
    <scope>NUCLEOTIDE SEQUENCE [LARGE SCALE GENOMIC DNA]</scope>
    <source>
        <strain evidence="9 10">17Sr1-39</strain>
    </source>
</reference>
<evidence type="ECO:0000256" key="3">
    <source>
        <dbReference type="ARBA" id="ARBA00022475"/>
    </source>
</evidence>
<feature type="transmembrane region" description="Helical" evidence="7">
    <location>
        <begin position="126"/>
        <end position="151"/>
    </location>
</feature>
<comment type="similarity">
    <text evidence="7">Belongs to the binding-protein-dependent transport system permease family.</text>
</comment>
<gene>
    <name evidence="9" type="ORF">FF100_25085</name>
</gene>
<name>A0A5C4LBR5_9HYPH</name>
<feature type="transmembrane region" description="Helical" evidence="7">
    <location>
        <begin position="82"/>
        <end position="105"/>
    </location>
</feature>
<feature type="transmembrane region" description="Helical" evidence="7">
    <location>
        <begin position="198"/>
        <end position="223"/>
    </location>
</feature>
<evidence type="ECO:0000256" key="7">
    <source>
        <dbReference type="RuleBase" id="RU363032"/>
    </source>
</evidence>
<proteinExistence type="inferred from homology"/>
<keyword evidence="10" id="KW-1185">Reference proteome</keyword>
<comment type="subcellular location">
    <subcellularLocation>
        <location evidence="1 7">Cell membrane</location>
        <topology evidence="1 7">Multi-pass membrane protein</topology>
    </subcellularLocation>
</comment>
<dbReference type="InterPro" id="IPR025966">
    <property type="entry name" value="OppC_N"/>
</dbReference>
<dbReference type="Pfam" id="PF12911">
    <property type="entry name" value="OppC_N"/>
    <property type="match status" value="1"/>
</dbReference>
<comment type="caution">
    <text evidence="9">The sequence shown here is derived from an EMBL/GenBank/DDBJ whole genome shotgun (WGS) entry which is preliminary data.</text>
</comment>
<evidence type="ECO:0000313" key="10">
    <source>
        <dbReference type="Proteomes" id="UP000305267"/>
    </source>
</evidence>
<evidence type="ECO:0000259" key="8">
    <source>
        <dbReference type="PROSITE" id="PS50928"/>
    </source>
</evidence>
<dbReference type="InterPro" id="IPR035906">
    <property type="entry name" value="MetI-like_sf"/>
</dbReference>
<evidence type="ECO:0000256" key="4">
    <source>
        <dbReference type="ARBA" id="ARBA00022692"/>
    </source>
</evidence>
<sequence length="281" mass="30099">MTAPALLFLRRLFRRKLVLLAALVLLTIVVVALAAPWVSPFDPGAMRVVRRLRPPSPEHWLGTDELGRDVLSRIIYGARASLGIGFSVVLASCLVGTLFGILAGYDRRLDGPIMRVVDALMALPDILLAIFLVAVLGASAGNVVLALAIVYTPRVVRVVRASTLVVRELPFVEAARALGVGTPRILTVHILLNVASPILIQATFIFAYAVLAEAGLSFLGAGVPPEIPTWGTMIASGQQFADRAFWTVLYPGLAIVLSALSLQILGDGLRDMLDPKLRKAL</sequence>
<dbReference type="RefSeq" id="WP_139038499.1">
    <property type="nucleotide sequence ID" value="NZ_VDDA01000015.1"/>
</dbReference>
<protein>
    <submittedName>
        <fullName evidence="9">ABC transporter permease</fullName>
    </submittedName>
</protein>
<dbReference type="InterPro" id="IPR050366">
    <property type="entry name" value="BP-dependent_transpt_permease"/>
</dbReference>
<organism evidence="9 10">
    <name type="scientific">Methylobacterium terricola</name>
    <dbReference type="NCBI Taxonomy" id="2583531"/>
    <lineage>
        <taxon>Bacteria</taxon>
        <taxon>Pseudomonadati</taxon>
        <taxon>Pseudomonadota</taxon>
        <taxon>Alphaproteobacteria</taxon>
        <taxon>Hyphomicrobiales</taxon>
        <taxon>Methylobacteriaceae</taxon>
        <taxon>Methylobacterium</taxon>
    </lineage>
</organism>
<evidence type="ECO:0000313" key="9">
    <source>
        <dbReference type="EMBL" id="TNC09871.1"/>
    </source>
</evidence>
<evidence type="ECO:0000256" key="6">
    <source>
        <dbReference type="ARBA" id="ARBA00023136"/>
    </source>
</evidence>
<dbReference type="Proteomes" id="UP000305267">
    <property type="component" value="Unassembled WGS sequence"/>
</dbReference>
<feature type="transmembrane region" description="Helical" evidence="7">
    <location>
        <begin position="244"/>
        <end position="265"/>
    </location>
</feature>
<evidence type="ECO:0000256" key="5">
    <source>
        <dbReference type="ARBA" id="ARBA00022989"/>
    </source>
</evidence>
<dbReference type="EMBL" id="VDDA01000015">
    <property type="protein sequence ID" value="TNC09871.1"/>
    <property type="molecule type" value="Genomic_DNA"/>
</dbReference>
<evidence type="ECO:0000256" key="1">
    <source>
        <dbReference type="ARBA" id="ARBA00004651"/>
    </source>
</evidence>
<dbReference type="InterPro" id="IPR000515">
    <property type="entry name" value="MetI-like"/>
</dbReference>
<dbReference type="OrthoDB" id="9805884at2"/>
<keyword evidence="5 7" id="KW-1133">Transmembrane helix</keyword>
<evidence type="ECO:0000256" key="2">
    <source>
        <dbReference type="ARBA" id="ARBA00022448"/>
    </source>
</evidence>
<dbReference type="Gene3D" id="1.10.3720.10">
    <property type="entry name" value="MetI-like"/>
    <property type="match status" value="1"/>
</dbReference>